<feature type="coiled-coil region" evidence="11">
    <location>
        <begin position="9"/>
        <end position="47"/>
    </location>
</feature>
<dbReference type="GO" id="GO:0016743">
    <property type="term" value="F:carboxyl- or carbamoyltransferase activity"/>
    <property type="evidence" value="ECO:0007669"/>
    <property type="project" value="UniProtKB-UniRule"/>
</dbReference>
<dbReference type="STRING" id="276.THFILI_06395"/>
<dbReference type="GO" id="GO:0005524">
    <property type="term" value="F:ATP binding"/>
    <property type="evidence" value="ECO:0007669"/>
    <property type="project" value="UniProtKB-KW"/>
</dbReference>
<evidence type="ECO:0000256" key="4">
    <source>
        <dbReference type="ARBA" id="ARBA00022741"/>
    </source>
</evidence>
<comment type="catalytic activity">
    <reaction evidence="9 10">
        <text>N(6)-carboxybiotinyl-L-lysyl-[protein] + acetyl-CoA = N(6)-biotinyl-L-lysyl-[protein] + malonyl-CoA</text>
        <dbReference type="Rhea" id="RHEA:54728"/>
        <dbReference type="Rhea" id="RHEA-COMP:10505"/>
        <dbReference type="Rhea" id="RHEA-COMP:10506"/>
        <dbReference type="ChEBI" id="CHEBI:57288"/>
        <dbReference type="ChEBI" id="CHEBI:57384"/>
        <dbReference type="ChEBI" id="CHEBI:83144"/>
        <dbReference type="ChEBI" id="CHEBI:83145"/>
        <dbReference type="EC" id="2.1.3.15"/>
    </reaction>
</comment>
<dbReference type="PROSITE" id="PS50989">
    <property type="entry name" value="COA_CT_CTER"/>
    <property type="match status" value="1"/>
</dbReference>
<dbReference type="Gene3D" id="3.90.226.10">
    <property type="entry name" value="2-enoyl-CoA Hydratase, Chain A, domain 1"/>
    <property type="match status" value="1"/>
</dbReference>
<evidence type="ECO:0000256" key="7">
    <source>
        <dbReference type="ARBA" id="ARBA00023098"/>
    </source>
</evidence>
<evidence type="ECO:0000256" key="5">
    <source>
        <dbReference type="ARBA" id="ARBA00022832"/>
    </source>
</evidence>
<comment type="function">
    <text evidence="10">Component of the acetyl coenzyme A carboxylase (ACC) complex. First, biotin carboxylase catalyzes the carboxylation of biotin on its carrier protein (BCCP) and then the CO(2) group is transferred by the carboxyltransferase to acetyl-CoA to form malonyl-CoA.</text>
</comment>
<dbReference type="InterPro" id="IPR029045">
    <property type="entry name" value="ClpP/crotonase-like_dom_sf"/>
</dbReference>
<keyword evidence="2 10" id="KW-0444">Lipid biosynthesis</keyword>
<evidence type="ECO:0000256" key="1">
    <source>
        <dbReference type="ARBA" id="ARBA00004956"/>
    </source>
</evidence>
<dbReference type="Proteomes" id="UP000030364">
    <property type="component" value="Unassembled WGS sequence"/>
</dbReference>
<comment type="subunit">
    <text evidence="10">Acetyl-CoA carboxylase is a heterohexamer composed of biotin carboxyl carrier protein (AccB), biotin carboxylase (AccC) and two subunits each of ACCase subunit alpha (AccA) and ACCase subunit beta (AccD).</text>
</comment>
<comment type="similarity">
    <text evidence="10">Belongs to the AccA family.</text>
</comment>
<accession>A0A0A2X9C3</accession>
<evidence type="ECO:0000256" key="2">
    <source>
        <dbReference type="ARBA" id="ARBA00022516"/>
    </source>
</evidence>
<dbReference type="RefSeq" id="WP_038064648.1">
    <property type="nucleotide sequence ID" value="NZ_JPSL02000039.1"/>
</dbReference>
<evidence type="ECO:0000256" key="8">
    <source>
        <dbReference type="ARBA" id="ARBA00023160"/>
    </source>
</evidence>
<dbReference type="InterPro" id="IPR011763">
    <property type="entry name" value="COA_CT_C"/>
</dbReference>
<dbReference type="PANTHER" id="PTHR42853:SF3">
    <property type="entry name" value="ACETYL-COENZYME A CARBOXYLASE CARBOXYL TRANSFERASE SUBUNIT ALPHA, CHLOROPLASTIC"/>
    <property type="match status" value="1"/>
</dbReference>
<keyword evidence="7 10" id="KW-0443">Lipid metabolism</keyword>
<keyword evidence="3 10" id="KW-0808">Transferase</keyword>
<keyword evidence="11" id="KW-0175">Coiled coil</keyword>
<dbReference type="GO" id="GO:2001295">
    <property type="term" value="P:malonyl-CoA biosynthetic process"/>
    <property type="evidence" value="ECO:0007669"/>
    <property type="project" value="UniProtKB-UniRule"/>
</dbReference>
<gene>
    <name evidence="10" type="primary">accA</name>
    <name evidence="13" type="ORF">THFILI_06395</name>
</gene>
<comment type="pathway">
    <text evidence="1 10">Lipid metabolism; malonyl-CoA biosynthesis; malonyl-CoA from acetyl-CoA: step 1/1.</text>
</comment>
<evidence type="ECO:0000256" key="3">
    <source>
        <dbReference type="ARBA" id="ARBA00022679"/>
    </source>
</evidence>
<keyword evidence="10" id="KW-0963">Cytoplasm</keyword>
<dbReference type="PANTHER" id="PTHR42853">
    <property type="entry name" value="ACETYL-COENZYME A CARBOXYLASE CARBOXYL TRANSFERASE SUBUNIT ALPHA"/>
    <property type="match status" value="1"/>
</dbReference>
<dbReference type="PRINTS" id="PR01069">
    <property type="entry name" value="ACCCTRFRASEA"/>
</dbReference>
<dbReference type="PATRIC" id="fig|276.5.peg.1408"/>
<organism evidence="13 14">
    <name type="scientific">Thermus filiformis</name>
    <dbReference type="NCBI Taxonomy" id="276"/>
    <lineage>
        <taxon>Bacteria</taxon>
        <taxon>Thermotogati</taxon>
        <taxon>Deinococcota</taxon>
        <taxon>Deinococci</taxon>
        <taxon>Thermales</taxon>
        <taxon>Thermaceae</taxon>
        <taxon>Thermus</taxon>
    </lineage>
</organism>
<keyword evidence="14" id="KW-1185">Reference proteome</keyword>
<feature type="domain" description="CoA carboxyltransferase C-terminal" evidence="12">
    <location>
        <begin position="36"/>
        <end position="290"/>
    </location>
</feature>
<sequence length="316" mass="35289">MPLEFERPIEELEARLAELKRTAESTGVDLEAEIRALEERLQRLKEETYRDLTPWQRVQLARVQGRPTTLDVLENVFTGFFELHGDRAFADDPAIVGGLALLEGQKVVVVGHQKGRDTKENLQRNFGMPHPEGYRKAMRMMDLADRFGLPFLAFIDTPGAYPGVSAEERGQAWVIAQSIQRMGRLRVPAVAVVLGEGGSGGALAIGVANRVLILENAWYSVISPESCAAILWRDAKEAPKAAQALKLTARDLLELGVVDRIVPEPLGGAHKDPGALYRTLKEALLETLRELSGLSPEELYQDRYRRFRRLGAWRED</sequence>
<dbReference type="GO" id="GO:0006633">
    <property type="term" value="P:fatty acid biosynthetic process"/>
    <property type="evidence" value="ECO:0007669"/>
    <property type="project" value="UniProtKB-KW"/>
</dbReference>
<dbReference type="SUPFAM" id="SSF52096">
    <property type="entry name" value="ClpP/crotonase"/>
    <property type="match status" value="1"/>
</dbReference>
<dbReference type="OrthoDB" id="9808023at2"/>
<dbReference type="Pfam" id="PF03255">
    <property type="entry name" value="ACCA"/>
    <property type="match status" value="1"/>
</dbReference>
<dbReference type="UniPathway" id="UPA00655">
    <property type="reaction ID" value="UER00711"/>
</dbReference>
<dbReference type="NCBIfam" id="TIGR00513">
    <property type="entry name" value="accA"/>
    <property type="match status" value="1"/>
</dbReference>
<proteinExistence type="inferred from homology"/>
<evidence type="ECO:0000256" key="11">
    <source>
        <dbReference type="SAM" id="Coils"/>
    </source>
</evidence>
<keyword evidence="6 10" id="KW-0067">ATP-binding</keyword>
<dbReference type="EMBL" id="JPSL02000039">
    <property type="protein sequence ID" value="KGQ21789.1"/>
    <property type="molecule type" value="Genomic_DNA"/>
</dbReference>
<dbReference type="EC" id="2.1.3.15" evidence="10"/>
<evidence type="ECO:0000259" key="12">
    <source>
        <dbReference type="PROSITE" id="PS50989"/>
    </source>
</evidence>
<comment type="caution">
    <text evidence="13">The sequence shown here is derived from an EMBL/GenBank/DDBJ whole genome shotgun (WGS) entry which is preliminary data.</text>
</comment>
<evidence type="ECO:0000313" key="14">
    <source>
        <dbReference type="Proteomes" id="UP000030364"/>
    </source>
</evidence>
<keyword evidence="4 10" id="KW-0547">Nucleotide-binding</keyword>
<dbReference type="HAMAP" id="MF_00823">
    <property type="entry name" value="AcetylCoA_CT_alpha"/>
    <property type="match status" value="1"/>
</dbReference>
<dbReference type="GO" id="GO:0009317">
    <property type="term" value="C:acetyl-CoA carboxylase complex"/>
    <property type="evidence" value="ECO:0007669"/>
    <property type="project" value="InterPro"/>
</dbReference>
<comment type="subcellular location">
    <subcellularLocation>
        <location evidence="10">Cytoplasm</location>
    </subcellularLocation>
</comment>
<dbReference type="InterPro" id="IPR001095">
    <property type="entry name" value="Acetyl_CoA_COase_a_su"/>
</dbReference>
<evidence type="ECO:0000256" key="6">
    <source>
        <dbReference type="ARBA" id="ARBA00022840"/>
    </source>
</evidence>
<evidence type="ECO:0000313" key="13">
    <source>
        <dbReference type="EMBL" id="KGQ21789.1"/>
    </source>
</evidence>
<keyword evidence="5 10" id="KW-0276">Fatty acid metabolism</keyword>
<dbReference type="AlphaFoldDB" id="A0A0A2X9C3"/>
<protein>
    <recommendedName>
        <fullName evidence="10">Acetyl-coenzyme A carboxylase carboxyl transferase subunit alpha</fullName>
        <shortName evidence="10">ACCase subunit alpha</shortName>
        <shortName evidence="10">Acetyl-CoA carboxylase carboxyltransferase subunit alpha</shortName>
        <ecNumber evidence="10">2.1.3.15</ecNumber>
    </recommendedName>
</protein>
<evidence type="ECO:0000256" key="10">
    <source>
        <dbReference type="HAMAP-Rule" id="MF_00823"/>
    </source>
</evidence>
<dbReference type="NCBIfam" id="NF004344">
    <property type="entry name" value="PRK05724.1"/>
    <property type="match status" value="1"/>
</dbReference>
<dbReference type="GO" id="GO:0003989">
    <property type="term" value="F:acetyl-CoA carboxylase activity"/>
    <property type="evidence" value="ECO:0007669"/>
    <property type="project" value="InterPro"/>
</dbReference>
<evidence type="ECO:0000256" key="9">
    <source>
        <dbReference type="ARBA" id="ARBA00049152"/>
    </source>
</evidence>
<name>A0A0A2X9C3_THEFI</name>
<dbReference type="NCBIfam" id="NF041504">
    <property type="entry name" value="AccA_sub"/>
    <property type="match status" value="1"/>
</dbReference>
<keyword evidence="8 10" id="KW-0275">Fatty acid biosynthesis</keyword>
<reference evidence="13 14" key="1">
    <citation type="journal article" date="2015" name="Genome Announc.">
        <title>Draft Genome Sequence of the Thermophile Thermus filiformis ATCC 43280, Producer of Carotenoid-(Di)glucoside-Branched Fatty Acid (Di)esters and Source of Hyperthermostable Enzymes of Biotechnological Interest.</title>
        <authorList>
            <person name="Mandelli F."/>
            <person name="Oliveira Ramires B."/>
            <person name="Couger M.B."/>
            <person name="Paixao D.A."/>
            <person name="Camilo C.M."/>
            <person name="Polikarpov I."/>
            <person name="Prade R."/>
            <person name="Riano-Pachon D.M."/>
            <person name="Squina F.M."/>
        </authorList>
    </citation>
    <scope>NUCLEOTIDE SEQUENCE [LARGE SCALE GENOMIC DNA]</scope>
    <source>
        <strain evidence="13 14">ATCC 43280</strain>
    </source>
</reference>